<gene>
    <name evidence="2" type="ORF">PoB_006575200</name>
</gene>
<evidence type="ECO:0000313" key="3">
    <source>
        <dbReference type="Proteomes" id="UP000735302"/>
    </source>
</evidence>
<protein>
    <submittedName>
        <fullName evidence="2">Uncharacterized protein</fullName>
    </submittedName>
</protein>
<feature type="region of interest" description="Disordered" evidence="1">
    <location>
        <begin position="1"/>
        <end position="20"/>
    </location>
</feature>
<keyword evidence="3" id="KW-1185">Reference proteome</keyword>
<dbReference type="Proteomes" id="UP000735302">
    <property type="component" value="Unassembled WGS sequence"/>
</dbReference>
<comment type="caution">
    <text evidence="2">The sequence shown here is derived from an EMBL/GenBank/DDBJ whole genome shotgun (WGS) entry which is preliminary data.</text>
</comment>
<evidence type="ECO:0000313" key="2">
    <source>
        <dbReference type="EMBL" id="GFO39247.1"/>
    </source>
</evidence>
<dbReference type="AlphaFoldDB" id="A0AAV4D532"/>
<sequence>MSGQTILSLDGDVTIGGSSNQPVSDCIGCCCIPADDFVEANLRLMANDERQLGMIGETCPRWNRLYWIVKHYGPTSIFSTTDLKCLQ</sequence>
<proteinExistence type="predicted"/>
<evidence type="ECO:0000256" key="1">
    <source>
        <dbReference type="SAM" id="MobiDB-lite"/>
    </source>
</evidence>
<reference evidence="2 3" key="1">
    <citation type="journal article" date="2021" name="Elife">
        <title>Chloroplast acquisition without the gene transfer in kleptoplastic sea slugs, Plakobranchus ocellatus.</title>
        <authorList>
            <person name="Maeda T."/>
            <person name="Takahashi S."/>
            <person name="Yoshida T."/>
            <person name="Shimamura S."/>
            <person name="Takaki Y."/>
            <person name="Nagai Y."/>
            <person name="Toyoda A."/>
            <person name="Suzuki Y."/>
            <person name="Arimoto A."/>
            <person name="Ishii H."/>
            <person name="Satoh N."/>
            <person name="Nishiyama T."/>
            <person name="Hasebe M."/>
            <person name="Maruyama T."/>
            <person name="Minagawa J."/>
            <person name="Obokata J."/>
            <person name="Shigenobu S."/>
        </authorList>
    </citation>
    <scope>NUCLEOTIDE SEQUENCE [LARGE SCALE GENOMIC DNA]</scope>
</reference>
<name>A0AAV4D532_9GAST</name>
<dbReference type="EMBL" id="BLXT01007473">
    <property type="protein sequence ID" value="GFO39247.1"/>
    <property type="molecule type" value="Genomic_DNA"/>
</dbReference>
<organism evidence="2 3">
    <name type="scientific">Plakobranchus ocellatus</name>
    <dbReference type="NCBI Taxonomy" id="259542"/>
    <lineage>
        <taxon>Eukaryota</taxon>
        <taxon>Metazoa</taxon>
        <taxon>Spiralia</taxon>
        <taxon>Lophotrochozoa</taxon>
        <taxon>Mollusca</taxon>
        <taxon>Gastropoda</taxon>
        <taxon>Heterobranchia</taxon>
        <taxon>Euthyneura</taxon>
        <taxon>Panpulmonata</taxon>
        <taxon>Sacoglossa</taxon>
        <taxon>Placobranchoidea</taxon>
        <taxon>Plakobranchidae</taxon>
        <taxon>Plakobranchus</taxon>
    </lineage>
</organism>
<accession>A0AAV4D532</accession>